<proteinExistence type="predicted"/>
<dbReference type="EMBL" id="MHKO01000039">
    <property type="protein sequence ID" value="OGY91721.1"/>
    <property type="molecule type" value="Genomic_DNA"/>
</dbReference>
<comment type="caution">
    <text evidence="2">The sequence shown here is derived from an EMBL/GenBank/DDBJ whole genome shotgun (WGS) entry which is preliminary data.</text>
</comment>
<dbReference type="AlphaFoldDB" id="A0A1G2BRG7"/>
<dbReference type="GO" id="GO:0006355">
    <property type="term" value="P:regulation of DNA-templated transcription"/>
    <property type="evidence" value="ECO:0007669"/>
    <property type="project" value="InterPro"/>
</dbReference>
<protein>
    <recommendedName>
        <fullName evidence="1">HTH merR-type domain-containing protein</fullName>
    </recommendedName>
</protein>
<name>A0A1G2BRG7_9BACT</name>
<feature type="domain" description="HTH merR-type" evidence="1">
    <location>
        <begin position="6"/>
        <end position="39"/>
    </location>
</feature>
<evidence type="ECO:0000259" key="1">
    <source>
        <dbReference type="Pfam" id="PF00376"/>
    </source>
</evidence>
<organism evidence="2 3">
    <name type="scientific">Candidatus Komeilibacteria bacterium RIFCSPLOWO2_02_FULL_48_11</name>
    <dbReference type="NCBI Taxonomy" id="1798553"/>
    <lineage>
        <taxon>Bacteria</taxon>
        <taxon>Candidatus Komeiliibacteriota</taxon>
    </lineage>
</organism>
<dbReference type="InterPro" id="IPR009061">
    <property type="entry name" value="DNA-bd_dom_put_sf"/>
</dbReference>
<sequence length="246" mass="27667">MDKSYSIKEAAKILNVNAQTLRRWDKSGRLSARKVAAGKIKYFCYTANALEEFLSNDWRAFLKLAKRWSMNAAPPDLPGRFYCADKAIFKARLSRFEFDLKSIPELEQTFPLLVAIVGEIGNNSFDHNLGNWPDINGILFGYNLSEKKIILADRGQGVLTTLRQIKPELSDHQAAVRVAFTEIISGRAPESRGNGLKFVREVIAGNNFKLRFQSGDAVLKLKKNDRLLTIQPSANFLPGCQALLEF</sequence>
<evidence type="ECO:0000313" key="2">
    <source>
        <dbReference type="EMBL" id="OGY91721.1"/>
    </source>
</evidence>
<dbReference type="Gene3D" id="1.10.1660.10">
    <property type="match status" value="1"/>
</dbReference>
<dbReference type="Pfam" id="PF00376">
    <property type="entry name" value="MerR"/>
    <property type="match status" value="1"/>
</dbReference>
<accession>A0A1G2BRG7</accession>
<dbReference type="SUPFAM" id="SSF46955">
    <property type="entry name" value="Putative DNA-binding domain"/>
    <property type="match status" value="1"/>
</dbReference>
<evidence type="ECO:0000313" key="3">
    <source>
        <dbReference type="Proteomes" id="UP000178109"/>
    </source>
</evidence>
<dbReference type="GO" id="GO:0003677">
    <property type="term" value="F:DNA binding"/>
    <property type="evidence" value="ECO:0007669"/>
    <property type="project" value="InterPro"/>
</dbReference>
<reference evidence="2 3" key="1">
    <citation type="journal article" date="2016" name="Nat. Commun.">
        <title>Thousands of microbial genomes shed light on interconnected biogeochemical processes in an aquifer system.</title>
        <authorList>
            <person name="Anantharaman K."/>
            <person name="Brown C.T."/>
            <person name="Hug L.A."/>
            <person name="Sharon I."/>
            <person name="Castelle C.J."/>
            <person name="Probst A.J."/>
            <person name="Thomas B.C."/>
            <person name="Singh A."/>
            <person name="Wilkins M.J."/>
            <person name="Karaoz U."/>
            <person name="Brodie E.L."/>
            <person name="Williams K.H."/>
            <person name="Hubbard S.S."/>
            <person name="Banfield J.F."/>
        </authorList>
    </citation>
    <scope>NUCLEOTIDE SEQUENCE [LARGE SCALE GENOMIC DNA]</scope>
</reference>
<gene>
    <name evidence="2" type="ORF">A3H70_02065</name>
</gene>
<dbReference type="Proteomes" id="UP000178109">
    <property type="component" value="Unassembled WGS sequence"/>
</dbReference>
<dbReference type="InterPro" id="IPR000551">
    <property type="entry name" value="MerR-type_HTH_dom"/>
</dbReference>